<organism evidence="4 5">
    <name type="scientific">Hymenolepis diminuta</name>
    <name type="common">Rat tapeworm</name>
    <dbReference type="NCBI Taxonomy" id="6216"/>
    <lineage>
        <taxon>Eukaryota</taxon>
        <taxon>Metazoa</taxon>
        <taxon>Spiralia</taxon>
        <taxon>Lophotrochozoa</taxon>
        <taxon>Platyhelminthes</taxon>
        <taxon>Cestoda</taxon>
        <taxon>Eucestoda</taxon>
        <taxon>Cyclophyllidea</taxon>
        <taxon>Hymenolepididae</taxon>
        <taxon>Hymenolepis</taxon>
    </lineage>
</organism>
<dbReference type="GO" id="GO:0005879">
    <property type="term" value="C:axonemal microtubule"/>
    <property type="evidence" value="ECO:0007669"/>
    <property type="project" value="UniProtKB-UniRule"/>
</dbReference>
<dbReference type="GO" id="GO:0042073">
    <property type="term" value="P:intraciliary transport"/>
    <property type="evidence" value="ECO:0007669"/>
    <property type="project" value="UniProtKB-UniRule"/>
</dbReference>
<name>A0A564XX24_HYMDI</name>
<dbReference type="InterPro" id="IPR011990">
    <property type="entry name" value="TPR-like_helical_dom_sf"/>
</dbReference>
<dbReference type="Gene3D" id="1.25.40.10">
    <property type="entry name" value="Tetratricopeptide repeat domain"/>
    <property type="match status" value="1"/>
</dbReference>
<evidence type="ECO:0000313" key="5">
    <source>
        <dbReference type="Proteomes" id="UP000321570"/>
    </source>
</evidence>
<comment type="similarity">
    <text evidence="3">Belongs to the TTC30/dfy-1/fleer family.</text>
</comment>
<accession>A0A564XX24</accession>
<gene>
    <name evidence="4" type="ORF">WMSIL1_LOCUS842</name>
</gene>
<keyword evidence="3" id="KW-0969">Cilium</keyword>
<evidence type="ECO:0000256" key="3">
    <source>
        <dbReference type="RuleBase" id="RU367070"/>
    </source>
</evidence>
<keyword evidence="3" id="KW-0970">Cilium biogenesis/degradation</keyword>
<comment type="function">
    <text evidence="3">Required for polyglutamylation of axonemal tubulin. Plays a role in anterograde intraflagellar transport (IFT), the process by which cilia precursors are transported from the base of the cilium to the site of their incorporation at the tip.</text>
</comment>
<dbReference type="AlphaFoldDB" id="A0A564XX24"/>
<proteinExistence type="inferred from homology"/>
<comment type="subcellular location">
    <subcellularLocation>
        <location evidence="3">Cell projection</location>
        <location evidence="3">Cilium</location>
    </subcellularLocation>
</comment>
<keyword evidence="5" id="KW-1185">Reference proteome</keyword>
<keyword evidence="1" id="KW-0677">Repeat</keyword>
<dbReference type="GO" id="GO:0030992">
    <property type="term" value="C:intraciliary transport particle B"/>
    <property type="evidence" value="ECO:0007669"/>
    <property type="project" value="TreeGrafter"/>
</dbReference>
<keyword evidence="3" id="KW-0966">Cell projection</keyword>
<dbReference type="PANTHER" id="PTHR20931:SF0">
    <property type="entry name" value="TETRATRICOPEPTIDE REPEAT PROTEIN 30"/>
    <property type="match status" value="1"/>
</dbReference>
<dbReference type="PANTHER" id="PTHR20931">
    <property type="entry name" value="TETRATRICOPEPTIDE REPEAT PROTEIN 30"/>
    <property type="match status" value="1"/>
</dbReference>
<evidence type="ECO:0000313" key="4">
    <source>
        <dbReference type="EMBL" id="VUZ39585.1"/>
    </source>
</evidence>
<dbReference type="EMBL" id="CABIJS010000020">
    <property type="protein sequence ID" value="VUZ39585.1"/>
    <property type="molecule type" value="Genomic_DNA"/>
</dbReference>
<dbReference type="GO" id="GO:0120170">
    <property type="term" value="F:intraciliary transport particle B binding"/>
    <property type="evidence" value="ECO:0007669"/>
    <property type="project" value="TreeGrafter"/>
</dbReference>
<dbReference type="InterPro" id="IPR039941">
    <property type="entry name" value="TT30"/>
</dbReference>
<reference evidence="4 5" key="1">
    <citation type="submission" date="2019-07" db="EMBL/GenBank/DDBJ databases">
        <authorList>
            <person name="Jastrzebski P J."/>
            <person name="Paukszto L."/>
            <person name="Jastrzebski P J."/>
        </authorList>
    </citation>
    <scope>NUCLEOTIDE SEQUENCE [LARGE SCALE GENOMIC DNA]</scope>
    <source>
        <strain evidence="4 5">WMS-il1</strain>
    </source>
</reference>
<sequence>MITDGVGVRSVGNTPTLHETALVEAFNLKAAIEFNLGNTISAREALTDMPPRSEEELDYISLHNQAIIIDMAVAPTEGFHKLQFLLQQPVFPREAFANLLLLYIKYHYFDLAADVIAENNDLVNQCLTFELQEFIEAVIVSQDAPQEAYHRLDKMALRYTERLCHLTKRIQEARKEMDEETLKVALSEYEMDFEKYIPILMQQAKIYWDAKNYRQVEKILRKSAEFCKDNETWMLNVGHVLFMLQQQKEGEEGTRHGDANSFYEPIVRGHFENLLDVSAIVVANLCVVYIMADENSDAEKLIRKLEKEEEAAAYDDEELDGEKMKPFHVCIVNLVIGTLYCTRGNYDFGITRVIRSLEPYQKKLCTDTWHYAKRCLLSMIENLAAHTIIVKDSVLLDCIEFLEHCEIYGRNVKVLADQPLEGEHRHSGQNTITFEARLLKFLLLQILNN</sequence>
<evidence type="ECO:0000256" key="2">
    <source>
        <dbReference type="ARBA" id="ARBA00022803"/>
    </source>
</evidence>
<dbReference type="FunFam" id="1.25.40.10:FF:000186">
    <property type="entry name" value="Tetratricopeptide repeat domain 30A"/>
    <property type="match status" value="1"/>
</dbReference>
<protein>
    <recommendedName>
        <fullName evidence="3">Tetratricopeptide repeat protein 30</fullName>
    </recommendedName>
</protein>
<evidence type="ECO:0000256" key="1">
    <source>
        <dbReference type="ARBA" id="ARBA00022737"/>
    </source>
</evidence>
<keyword evidence="2 3" id="KW-0802">TPR repeat</keyword>
<dbReference type="Proteomes" id="UP000321570">
    <property type="component" value="Unassembled WGS sequence"/>
</dbReference>